<accession>A0A1M6JJI2</accession>
<gene>
    <name evidence="1" type="ORF">SAMN05444350_13010</name>
</gene>
<dbReference type="AlphaFoldDB" id="A0A1M6JJI2"/>
<dbReference type="EMBL" id="FQZN01000030">
    <property type="protein sequence ID" value="SHJ46830.1"/>
    <property type="molecule type" value="Genomic_DNA"/>
</dbReference>
<proteinExistence type="predicted"/>
<organism evidence="1 2">
    <name type="scientific">Bacteroides stercorirosoris</name>
    <dbReference type="NCBI Taxonomy" id="871324"/>
    <lineage>
        <taxon>Bacteria</taxon>
        <taxon>Pseudomonadati</taxon>
        <taxon>Bacteroidota</taxon>
        <taxon>Bacteroidia</taxon>
        <taxon>Bacteroidales</taxon>
        <taxon>Bacteroidaceae</taxon>
        <taxon>Bacteroides</taxon>
    </lineage>
</organism>
<reference evidence="2" key="1">
    <citation type="submission" date="2016-11" db="EMBL/GenBank/DDBJ databases">
        <authorList>
            <person name="Varghese N."/>
            <person name="Submissions S."/>
        </authorList>
    </citation>
    <scope>NUCLEOTIDE SEQUENCE [LARGE SCALE GENOMIC DNA]</scope>
    <source>
        <strain evidence="2">DSM 26884</strain>
    </source>
</reference>
<keyword evidence="2" id="KW-1185">Reference proteome</keyword>
<evidence type="ECO:0000313" key="1">
    <source>
        <dbReference type="EMBL" id="SHJ46830.1"/>
    </source>
</evidence>
<sequence>MILTEYCNLYITNSFHLSFSSAFLRISFYITKKPESKFNFPVSIYTLLYILLLQIDDGRQMVTVTVQPYTSAMRTQRRTFIFAVLLNQIFTDKDLVMIVF</sequence>
<name>A0A1M6JJI2_9BACE</name>
<protein>
    <submittedName>
        <fullName evidence="1">Uncharacterized protein</fullName>
    </submittedName>
</protein>
<dbReference type="Proteomes" id="UP000184192">
    <property type="component" value="Unassembled WGS sequence"/>
</dbReference>
<evidence type="ECO:0000313" key="2">
    <source>
        <dbReference type="Proteomes" id="UP000184192"/>
    </source>
</evidence>